<keyword evidence="4 5" id="KW-0472">Membrane</keyword>
<comment type="subcellular location">
    <subcellularLocation>
        <location evidence="1">Membrane</location>
        <topology evidence="1">Multi-pass membrane protein</topology>
    </subcellularLocation>
</comment>
<comment type="caution">
    <text evidence="7">The sequence shown here is derived from an EMBL/GenBank/DDBJ whole genome shotgun (WGS) entry which is preliminary data.</text>
</comment>
<dbReference type="UniPathway" id="UPA00895"/>
<evidence type="ECO:0000256" key="3">
    <source>
        <dbReference type="ARBA" id="ARBA00022989"/>
    </source>
</evidence>
<feature type="transmembrane region" description="Helical" evidence="5">
    <location>
        <begin position="51"/>
        <end position="71"/>
    </location>
</feature>
<accession>A0A1F7F2U1</accession>
<dbReference type="AlphaFoldDB" id="A0A1F7F2U1"/>
<gene>
    <name evidence="7" type="ORF">A2519_07990</name>
</gene>
<dbReference type="EMBL" id="MFYX01000139">
    <property type="protein sequence ID" value="OGK00883.1"/>
    <property type="molecule type" value="Genomic_DNA"/>
</dbReference>
<proteinExistence type="predicted"/>
<evidence type="ECO:0000256" key="1">
    <source>
        <dbReference type="ARBA" id="ARBA00004141"/>
    </source>
</evidence>
<evidence type="ECO:0000313" key="7">
    <source>
        <dbReference type="EMBL" id="OGK00883.1"/>
    </source>
</evidence>
<organism evidence="7 8">
    <name type="scientific">Candidatus Raymondbacteria bacterium RIFOXYD12_FULL_49_13</name>
    <dbReference type="NCBI Taxonomy" id="1817890"/>
    <lineage>
        <taxon>Bacteria</taxon>
        <taxon>Raymondiibacteriota</taxon>
    </lineage>
</organism>
<evidence type="ECO:0000256" key="2">
    <source>
        <dbReference type="ARBA" id="ARBA00022692"/>
    </source>
</evidence>
<dbReference type="GO" id="GO:0030416">
    <property type="term" value="P:methylamine metabolic process"/>
    <property type="evidence" value="ECO:0007669"/>
    <property type="project" value="InterPro"/>
</dbReference>
<sequence length="153" mass="16966">MMTRNKLVPVSCLIVRFYLGAVFLAACYHKILNPYAFAIDVATYDILPLSLVNLMTVALPWVELLAGLLVISGVAVRPSVLMMGGMMIMFIIALSLALSRGLDMSCGCFASADVEAAISWKTLVRDLFWTALCAYVYFCDRNPVGIRMFRRKP</sequence>
<dbReference type="PROSITE" id="PS51257">
    <property type="entry name" value="PROKAR_LIPOPROTEIN"/>
    <property type="match status" value="1"/>
</dbReference>
<evidence type="ECO:0000256" key="5">
    <source>
        <dbReference type="SAM" id="Phobius"/>
    </source>
</evidence>
<protein>
    <recommendedName>
        <fullName evidence="6">Methylamine utilisation protein MauE domain-containing protein</fullName>
    </recommendedName>
</protein>
<name>A0A1F7F2U1_UNCRA</name>
<reference evidence="7 8" key="1">
    <citation type="journal article" date="2016" name="Nat. Commun.">
        <title>Thousands of microbial genomes shed light on interconnected biogeochemical processes in an aquifer system.</title>
        <authorList>
            <person name="Anantharaman K."/>
            <person name="Brown C.T."/>
            <person name="Hug L.A."/>
            <person name="Sharon I."/>
            <person name="Castelle C.J."/>
            <person name="Probst A.J."/>
            <person name="Thomas B.C."/>
            <person name="Singh A."/>
            <person name="Wilkins M.J."/>
            <person name="Karaoz U."/>
            <person name="Brodie E.L."/>
            <person name="Williams K.H."/>
            <person name="Hubbard S.S."/>
            <person name="Banfield J.F."/>
        </authorList>
    </citation>
    <scope>NUCLEOTIDE SEQUENCE [LARGE SCALE GENOMIC DNA]</scope>
</reference>
<keyword evidence="3 5" id="KW-1133">Transmembrane helix</keyword>
<keyword evidence="2 5" id="KW-0812">Transmembrane</keyword>
<feature type="transmembrane region" description="Helical" evidence="5">
    <location>
        <begin position="7"/>
        <end position="31"/>
    </location>
</feature>
<dbReference type="InterPro" id="IPR009908">
    <property type="entry name" value="Methylamine_util_MauE"/>
</dbReference>
<evidence type="ECO:0000313" key="8">
    <source>
        <dbReference type="Proteomes" id="UP000179243"/>
    </source>
</evidence>
<evidence type="ECO:0000256" key="4">
    <source>
        <dbReference type="ARBA" id="ARBA00023136"/>
    </source>
</evidence>
<feature type="domain" description="Methylamine utilisation protein MauE" evidence="6">
    <location>
        <begin position="12"/>
        <end position="137"/>
    </location>
</feature>
<dbReference type="Proteomes" id="UP000179243">
    <property type="component" value="Unassembled WGS sequence"/>
</dbReference>
<feature type="transmembrane region" description="Helical" evidence="5">
    <location>
        <begin position="80"/>
        <end position="98"/>
    </location>
</feature>
<evidence type="ECO:0000259" key="6">
    <source>
        <dbReference type="Pfam" id="PF07291"/>
    </source>
</evidence>
<dbReference type="Pfam" id="PF07291">
    <property type="entry name" value="MauE"/>
    <property type="match status" value="1"/>
</dbReference>
<dbReference type="GO" id="GO:0016020">
    <property type="term" value="C:membrane"/>
    <property type="evidence" value="ECO:0007669"/>
    <property type="project" value="UniProtKB-SubCell"/>
</dbReference>
<feature type="transmembrane region" description="Helical" evidence="5">
    <location>
        <begin position="118"/>
        <end position="138"/>
    </location>
</feature>